<evidence type="ECO:0000256" key="1">
    <source>
        <dbReference type="SAM" id="SignalP"/>
    </source>
</evidence>
<organism evidence="2 3">
    <name type="scientific">Echeneis naucrates</name>
    <name type="common">Live sharksucker</name>
    <dbReference type="NCBI Taxonomy" id="173247"/>
    <lineage>
        <taxon>Eukaryota</taxon>
        <taxon>Metazoa</taxon>
        <taxon>Chordata</taxon>
        <taxon>Craniata</taxon>
        <taxon>Vertebrata</taxon>
        <taxon>Euteleostomi</taxon>
        <taxon>Actinopterygii</taxon>
        <taxon>Neopterygii</taxon>
        <taxon>Teleostei</taxon>
        <taxon>Neoteleostei</taxon>
        <taxon>Acanthomorphata</taxon>
        <taxon>Carangaria</taxon>
        <taxon>Carangiformes</taxon>
        <taxon>Echeneidae</taxon>
        <taxon>Echeneis</taxon>
    </lineage>
</organism>
<protein>
    <submittedName>
        <fullName evidence="2">Uncharacterized protein</fullName>
    </submittedName>
</protein>
<proteinExistence type="predicted"/>
<feature type="signal peptide" evidence="1">
    <location>
        <begin position="1"/>
        <end position="17"/>
    </location>
</feature>
<accession>A0A665TLG9</accession>
<keyword evidence="3" id="KW-1185">Reference proteome</keyword>
<feature type="chain" id="PRO_5025504500" evidence="1">
    <location>
        <begin position="18"/>
        <end position="80"/>
    </location>
</feature>
<evidence type="ECO:0000313" key="2">
    <source>
        <dbReference type="Ensembl" id="ENSENLP00000006927.1"/>
    </source>
</evidence>
<reference evidence="2" key="2">
    <citation type="submission" date="2025-08" db="UniProtKB">
        <authorList>
            <consortium name="Ensembl"/>
        </authorList>
    </citation>
    <scope>IDENTIFICATION</scope>
</reference>
<reference evidence="2" key="1">
    <citation type="submission" date="2021-04" db="EMBL/GenBank/DDBJ databases">
        <authorList>
            <consortium name="Wellcome Sanger Institute Data Sharing"/>
        </authorList>
    </citation>
    <scope>NUCLEOTIDE SEQUENCE [LARGE SCALE GENOMIC DNA]</scope>
</reference>
<sequence length="80" mass="8841">MLKIVFVLGCLLSLTLANPVSVTKTGSIPFNPFVPNTLTPQLLQLLLNALLRLPVTAQSKVTRDQQVCEKKKKTCLLTDY</sequence>
<dbReference type="InParanoid" id="A0A665TLG9"/>
<reference evidence="2" key="3">
    <citation type="submission" date="2025-09" db="UniProtKB">
        <authorList>
            <consortium name="Ensembl"/>
        </authorList>
    </citation>
    <scope>IDENTIFICATION</scope>
</reference>
<dbReference type="Proteomes" id="UP000472264">
    <property type="component" value="Chromosome 1"/>
</dbReference>
<dbReference type="Ensembl" id="ENSENLT00000007231.1">
    <property type="protein sequence ID" value="ENSENLP00000006927.1"/>
    <property type="gene ID" value="ENSENLG00000003306.1"/>
</dbReference>
<dbReference type="AlphaFoldDB" id="A0A665TLG9"/>
<evidence type="ECO:0000313" key="3">
    <source>
        <dbReference type="Proteomes" id="UP000472264"/>
    </source>
</evidence>
<keyword evidence="1" id="KW-0732">Signal</keyword>
<name>A0A665TLG9_ECHNA</name>